<dbReference type="Gene3D" id="3.40.50.720">
    <property type="entry name" value="NAD(P)-binding Rossmann-like Domain"/>
    <property type="match status" value="1"/>
</dbReference>
<proteinExistence type="inferred from homology"/>
<dbReference type="InterPro" id="IPR036291">
    <property type="entry name" value="NAD(P)-bd_dom_sf"/>
</dbReference>
<dbReference type="AlphaFoldDB" id="A0AAE1C404"/>
<dbReference type="SUPFAM" id="SSF51735">
    <property type="entry name" value="NAD(P)-binding Rossmann-fold domains"/>
    <property type="match status" value="1"/>
</dbReference>
<dbReference type="PANTHER" id="PTHR10366:SF812">
    <property type="entry name" value="VPS9 DOMAIN-CONTAINING PROTEIN"/>
    <property type="match status" value="1"/>
</dbReference>
<dbReference type="Pfam" id="PF01370">
    <property type="entry name" value="Epimerase"/>
    <property type="match status" value="1"/>
</dbReference>
<evidence type="ECO:0000256" key="1">
    <source>
        <dbReference type="ARBA" id="ARBA00023002"/>
    </source>
</evidence>
<evidence type="ECO:0000256" key="2">
    <source>
        <dbReference type="ARBA" id="ARBA00023445"/>
    </source>
</evidence>
<dbReference type="PANTHER" id="PTHR10366">
    <property type="entry name" value="NAD DEPENDENT EPIMERASE/DEHYDRATASE"/>
    <property type="match status" value="1"/>
</dbReference>
<evidence type="ECO:0000313" key="5">
    <source>
        <dbReference type="Proteomes" id="UP001274830"/>
    </source>
</evidence>
<evidence type="ECO:0000313" key="4">
    <source>
        <dbReference type="EMBL" id="KAK3677301.1"/>
    </source>
</evidence>
<reference evidence="4" key="1">
    <citation type="submission" date="2023-07" db="EMBL/GenBank/DDBJ databases">
        <title>Black Yeasts Isolated from many extreme environments.</title>
        <authorList>
            <person name="Coleine C."/>
            <person name="Stajich J.E."/>
            <person name="Selbmann L."/>
        </authorList>
    </citation>
    <scope>NUCLEOTIDE SEQUENCE</scope>
    <source>
        <strain evidence="4">CCFEE 5485</strain>
    </source>
</reference>
<organism evidence="4 5">
    <name type="scientific">Recurvomyces mirabilis</name>
    <dbReference type="NCBI Taxonomy" id="574656"/>
    <lineage>
        <taxon>Eukaryota</taxon>
        <taxon>Fungi</taxon>
        <taxon>Dikarya</taxon>
        <taxon>Ascomycota</taxon>
        <taxon>Pezizomycotina</taxon>
        <taxon>Dothideomycetes</taxon>
        <taxon>Dothideomycetidae</taxon>
        <taxon>Mycosphaerellales</taxon>
        <taxon>Teratosphaeriaceae</taxon>
        <taxon>Recurvomyces</taxon>
    </lineage>
</organism>
<keyword evidence="1" id="KW-0560">Oxidoreductase</keyword>
<comment type="caution">
    <text evidence="4">The sequence shown here is derived from an EMBL/GenBank/DDBJ whole genome shotgun (WGS) entry which is preliminary data.</text>
</comment>
<dbReference type="InterPro" id="IPR001509">
    <property type="entry name" value="Epimerase_deHydtase"/>
</dbReference>
<sequence>MAPNNKSLVLVTGATGHLGFRTLVLALQAGYRARVVYRSESSLAKVKGAASIKPFIDDLEYAHVPDMTVDGAFDKAVKGVDFFLHIASPIFDTSEAGGEVRDWQKEFYHPALQGTVVALASALKEPNIKRVVITSSVVAVEAKNGASLAGPNDVKPLPDKETLTNFTVPAHAYVYSKVMAHRAVDDWIKEHPKAHFDVVRVLPGYIQGANELAQNTKEAAVGSNEGTFNVALGNLLSGPKPTAQIYLDDIAETHVVALDKQKVDGGKALISVANDGKGWVWDDFVPVVERLFPDEVKNGILKPHKGQEGGEVAFDVYETVKVLGHDFAGIETMVRSVVEQYLRLKGNEGTA</sequence>
<dbReference type="GO" id="GO:0016616">
    <property type="term" value="F:oxidoreductase activity, acting on the CH-OH group of donors, NAD or NADP as acceptor"/>
    <property type="evidence" value="ECO:0007669"/>
    <property type="project" value="TreeGrafter"/>
</dbReference>
<keyword evidence="5" id="KW-1185">Reference proteome</keyword>
<accession>A0AAE1C404</accession>
<dbReference type="EMBL" id="JAUTXT010000007">
    <property type="protein sequence ID" value="KAK3677301.1"/>
    <property type="molecule type" value="Genomic_DNA"/>
</dbReference>
<evidence type="ECO:0000259" key="3">
    <source>
        <dbReference type="Pfam" id="PF01370"/>
    </source>
</evidence>
<dbReference type="InterPro" id="IPR050425">
    <property type="entry name" value="NAD(P)_dehydrat-like"/>
</dbReference>
<dbReference type="Proteomes" id="UP001274830">
    <property type="component" value="Unassembled WGS sequence"/>
</dbReference>
<name>A0AAE1C404_9PEZI</name>
<feature type="domain" description="NAD-dependent epimerase/dehydratase" evidence="3">
    <location>
        <begin position="9"/>
        <end position="260"/>
    </location>
</feature>
<protein>
    <recommendedName>
        <fullName evidence="3">NAD-dependent epimerase/dehydratase domain-containing protein</fullName>
    </recommendedName>
</protein>
<comment type="similarity">
    <text evidence="2">Belongs to the NAD(P)-dependent epimerase/dehydratase family. Dihydroflavonol-4-reductase subfamily.</text>
</comment>
<gene>
    <name evidence="4" type="ORF">LTR78_002839</name>
</gene>